<keyword evidence="4" id="KW-1185">Reference proteome</keyword>
<evidence type="ECO:0000313" key="4">
    <source>
        <dbReference type="Proteomes" id="UP000199126"/>
    </source>
</evidence>
<proteinExistence type="predicted"/>
<feature type="region of interest" description="Disordered" evidence="1">
    <location>
        <begin position="1"/>
        <end position="55"/>
    </location>
</feature>
<sequence>MTSPREAGTVANCDHPIPPGIDGTRSLVTSSPLPNDPNGTPANGRRRPAPDSFPHPAAEYRAEITEYDDSPDECTVYPADAEEWELMTRWITAREGSYVDLEEMR</sequence>
<dbReference type="Pfam" id="PF24351">
    <property type="entry name" value="DUF7511"/>
    <property type="match status" value="1"/>
</dbReference>
<organism evidence="3 4">
    <name type="scientific">Halogranum amylolyticum</name>
    <dbReference type="NCBI Taxonomy" id="660520"/>
    <lineage>
        <taxon>Archaea</taxon>
        <taxon>Methanobacteriati</taxon>
        <taxon>Methanobacteriota</taxon>
        <taxon>Stenosarchaea group</taxon>
        <taxon>Halobacteria</taxon>
        <taxon>Halobacteriales</taxon>
        <taxon>Haloferacaceae</taxon>
    </lineage>
</organism>
<dbReference type="OrthoDB" id="186853at2157"/>
<dbReference type="InterPro" id="IPR055933">
    <property type="entry name" value="DUF7511"/>
</dbReference>
<dbReference type="Proteomes" id="UP000199126">
    <property type="component" value="Unassembled WGS sequence"/>
</dbReference>
<feature type="compositionally biased region" description="Polar residues" evidence="1">
    <location>
        <begin position="26"/>
        <end position="41"/>
    </location>
</feature>
<name>A0A1H8W1P7_9EURY</name>
<dbReference type="EMBL" id="FODV01000022">
    <property type="protein sequence ID" value="SEP21566.1"/>
    <property type="molecule type" value="Genomic_DNA"/>
</dbReference>
<feature type="domain" description="DUF7511" evidence="2">
    <location>
        <begin position="59"/>
        <end position="105"/>
    </location>
</feature>
<evidence type="ECO:0000259" key="2">
    <source>
        <dbReference type="Pfam" id="PF24351"/>
    </source>
</evidence>
<reference evidence="4" key="1">
    <citation type="submission" date="2016-10" db="EMBL/GenBank/DDBJ databases">
        <authorList>
            <person name="Varghese N."/>
            <person name="Submissions S."/>
        </authorList>
    </citation>
    <scope>NUCLEOTIDE SEQUENCE [LARGE SCALE GENOMIC DNA]</scope>
    <source>
        <strain evidence="4">CGMCC 1.10121</strain>
    </source>
</reference>
<evidence type="ECO:0000313" key="3">
    <source>
        <dbReference type="EMBL" id="SEP21566.1"/>
    </source>
</evidence>
<gene>
    <name evidence="3" type="ORF">SAMN04487948_12223</name>
</gene>
<dbReference type="AlphaFoldDB" id="A0A1H8W1P7"/>
<accession>A0A1H8W1P7</accession>
<protein>
    <recommendedName>
        <fullName evidence="2">DUF7511 domain-containing protein</fullName>
    </recommendedName>
</protein>
<evidence type="ECO:0000256" key="1">
    <source>
        <dbReference type="SAM" id="MobiDB-lite"/>
    </source>
</evidence>
<dbReference type="RefSeq" id="WP_139246755.1">
    <property type="nucleotide sequence ID" value="NZ_FODV01000022.1"/>
</dbReference>